<feature type="transmembrane region" description="Helical" evidence="6">
    <location>
        <begin position="365"/>
        <end position="395"/>
    </location>
</feature>
<evidence type="ECO:0000256" key="1">
    <source>
        <dbReference type="ARBA" id="ARBA00004906"/>
    </source>
</evidence>
<dbReference type="Pfam" id="PF26191">
    <property type="entry name" value="RING-HC_RBR_RNF216"/>
    <property type="match status" value="1"/>
</dbReference>
<feature type="transmembrane region" description="Helical" evidence="6">
    <location>
        <begin position="12"/>
        <end position="31"/>
    </location>
</feature>
<keyword evidence="6" id="KW-1133">Transmembrane helix</keyword>
<keyword evidence="6" id="KW-0472">Membrane</keyword>
<dbReference type="HOGENOM" id="CLU_017097_0_0_1"/>
<name>W7I4V9_9PEZI</name>
<gene>
    <name evidence="8" type="ORF">DRE_03322</name>
</gene>
<keyword evidence="2" id="KW-0479">Metal-binding</keyword>
<dbReference type="Proteomes" id="UP000024837">
    <property type="component" value="Unassembled WGS sequence"/>
</dbReference>
<dbReference type="PANTHER" id="PTHR22770">
    <property type="entry name" value="UBIQUITIN CONJUGATING ENZYME 7 INTERACTING PROTEIN-RELATED"/>
    <property type="match status" value="1"/>
</dbReference>
<proteinExistence type="predicted"/>
<comment type="pathway">
    <text evidence="1">Protein modification; protein ubiquitination.</text>
</comment>
<evidence type="ECO:0000256" key="3">
    <source>
        <dbReference type="ARBA" id="ARBA00022771"/>
    </source>
</evidence>
<sequence>MPTSPVFTRGIILARIKLILIHLLEGLYLLLFPTNESGMAAAEPARSPPHQLRNRCLETLHEMFPEADLGDLRYRINSKFQEHLELSEQLKMLLEQSQMGRKLKRGASGNEIIQPWAKFRSKDYIKAVEYNLRKEFKNLSRSTILAVMAENNHHYMKSRIILIDINRKSWRHKIASWIPFRSQPEEPKTIPKTVTTGCKELDDELWELSRAERAEQASSDLLLALDINEKQYEEAGAMLECECCFGDYAFEMMSACCYAHLFCHNCVLNAAKEGVYGQTTSLVKEKGSIRCLSSVADPQCGGYIPLEIVAQALPQEIFRAMGDKLIEDDIAHCGLPMAKCPFCMYAEADEIPEWTIRKGMAYSTLILLVFLASSSILIVMVPVLAGLLALSYIYLFEAISAHETVYIDAMVSKLTKQAAKKQYEKRREQMFQCRNSSDVCGKRSCRDCGKEWKAFHKCFENEEEALRLCVENAMAVAIKRTHTDSGGGGGEMNSVQPAAHLKGVGYKHFCQHFRQVPGTACTQCDKCDLYVQENESLVLKVAGEQAQAEWLAKHSGIPGWKPPQRQIIAGYKLSMNSGNIVSIEDAMRSIKTALEEAFVQLLERYVEFVSA</sequence>
<evidence type="ECO:0000313" key="9">
    <source>
        <dbReference type="Proteomes" id="UP000024837"/>
    </source>
</evidence>
<dbReference type="Pfam" id="PF26200">
    <property type="entry name" value="Rcat_RNF216"/>
    <property type="match status" value="1"/>
</dbReference>
<evidence type="ECO:0000256" key="6">
    <source>
        <dbReference type="SAM" id="Phobius"/>
    </source>
</evidence>
<dbReference type="PANTHER" id="PTHR22770:SF42">
    <property type="entry name" value="FINGER PROTEIN (ZIN), PUTATIVE (AFU_ORTHOLOGUE AFUA_4G03910)-RELATED"/>
    <property type="match status" value="1"/>
</dbReference>
<evidence type="ECO:0000313" key="8">
    <source>
        <dbReference type="EMBL" id="EWC47203.1"/>
    </source>
</evidence>
<dbReference type="GO" id="GO:0008270">
    <property type="term" value="F:zinc ion binding"/>
    <property type="evidence" value="ECO:0007669"/>
    <property type="project" value="UniProtKB-KW"/>
</dbReference>
<evidence type="ECO:0000256" key="5">
    <source>
        <dbReference type="ARBA" id="ARBA00022833"/>
    </source>
</evidence>
<protein>
    <recommendedName>
        <fullName evidence="7">E3 ubiquitin-protein ligase RNF216 RING finger HC subclass domain-containing protein</fullName>
    </recommendedName>
</protein>
<dbReference type="OrthoDB" id="10009520at2759"/>
<dbReference type="AlphaFoldDB" id="W7I4V9"/>
<keyword evidence="5" id="KW-0862">Zinc</keyword>
<dbReference type="InterPro" id="IPR047544">
    <property type="entry name" value="RING-HC_RBR_RNF216"/>
</dbReference>
<evidence type="ECO:0000259" key="7">
    <source>
        <dbReference type="Pfam" id="PF26191"/>
    </source>
</evidence>
<keyword evidence="4" id="KW-0833">Ubl conjugation pathway</keyword>
<evidence type="ECO:0000256" key="2">
    <source>
        <dbReference type="ARBA" id="ARBA00022723"/>
    </source>
</evidence>
<accession>W7I4V9</accession>
<dbReference type="InterPro" id="IPR051628">
    <property type="entry name" value="LUBAC_E3_Ligases"/>
</dbReference>
<evidence type="ECO:0000256" key="4">
    <source>
        <dbReference type="ARBA" id="ARBA00022786"/>
    </source>
</evidence>
<feature type="domain" description="E3 ubiquitin-protein ligase RNF216 RING finger HC subclass" evidence="7">
    <location>
        <begin position="237"/>
        <end position="330"/>
    </location>
</feature>
<keyword evidence="6" id="KW-0812">Transmembrane</keyword>
<organism evidence="8 9">
    <name type="scientific">Drechslerella stenobrocha 248</name>
    <dbReference type="NCBI Taxonomy" id="1043628"/>
    <lineage>
        <taxon>Eukaryota</taxon>
        <taxon>Fungi</taxon>
        <taxon>Dikarya</taxon>
        <taxon>Ascomycota</taxon>
        <taxon>Pezizomycotina</taxon>
        <taxon>Orbiliomycetes</taxon>
        <taxon>Orbiliales</taxon>
        <taxon>Orbiliaceae</taxon>
        <taxon>Drechslerella</taxon>
    </lineage>
</organism>
<keyword evidence="3" id="KW-0863">Zinc-finger</keyword>
<dbReference type="EMBL" id="KI966411">
    <property type="protein sequence ID" value="EWC47203.1"/>
    <property type="molecule type" value="Genomic_DNA"/>
</dbReference>
<reference evidence="8 9" key="1">
    <citation type="submission" date="2013-05" db="EMBL/GenBank/DDBJ databases">
        <title>Drechslerella stenobrocha genome reveals carnivorous origination and mechanical trapping mechanism of predatory fungi.</title>
        <authorList>
            <person name="Liu X."/>
            <person name="Zhang W."/>
            <person name="Liu K."/>
        </authorList>
    </citation>
    <scope>NUCLEOTIDE SEQUENCE [LARGE SCALE GENOMIC DNA]</scope>
    <source>
        <strain evidence="8 9">248</strain>
    </source>
</reference>
<keyword evidence="9" id="KW-1185">Reference proteome</keyword>
<dbReference type="CDD" id="cd16630">
    <property type="entry name" value="RING-HC_RBR_RNF216"/>
    <property type="match status" value="1"/>
</dbReference>